<feature type="transmembrane region" description="Helical" evidence="4">
    <location>
        <begin position="241"/>
        <end position="260"/>
    </location>
</feature>
<evidence type="ECO:0000313" key="7">
    <source>
        <dbReference type="Proteomes" id="UP000176628"/>
    </source>
</evidence>
<evidence type="ECO:0000256" key="4">
    <source>
        <dbReference type="SAM" id="Phobius"/>
    </source>
</evidence>
<evidence type="ECO:0000256" key="2">
    <source>
        <dbReference type="ARBA" id="ARBA00022676"/>
    </source>
</evidence>
<dbReference type="SUPFAM" id="SSF53448">
    <property type="entry name" value="Nucleotide-diphospho-sugar transferases"/>
    <property type="match status" value="1"/>
</dbReference>
<proteinExistence type="inferred from homology"/>
<evidence type="ECO:0000259" key="5">
    <source>
        <dbReference type="Pfam" id="PF00535"/>
    </source>
</evidence>
<dbReference type="GO" id="GO:0016757">
    <property type="term" value="F:glycosyltransferase activity"/>
    <property type="evidence" value="ECO:0007669"/>
    <property type="project" value="UniProtKB-KW"/>
</dbReference>
<sequence length="296" mass="34062">MKSYPKVSIIFPNHNGGKEPLECLASIRNLDYPKSKIEVLVIDNNSSDGSDLNIKEKFPEVLLMKNNKNVFFAKAVNQGILKATGEYIFIGNDDLVFEKDSLKNLVDYSLQNPNVGILGGKIFYKSHPKKICSAGYMMNKWTGNVYVAPGSNKIKEPDWIQGCAMLISKKVFKKTGLLDANYTHLFEDYDLCLRTKKAGYKIVYIPSAKFWHGESLTWDKNTTDKYYNWYKSKFRFILKNLHILNVLSILLIQVFVISPYRAVILRDGRLIPFLKGFFWNIKNLPKTLASRKMIYE</sequence>
<dbReference type="InterPro" id="IPR029044">
    <property type="entry name" value="Nucleotide-diphossugar_trans"/>
</dbReference>
<dbReference type="AlphaFoldDB" id="A0A1F5G3K5"/>
<dbReference type="PANTHER" id="PTHR43179:SF12">
    <property type="entry name" value="GALACTOFURANOSYLTRANSFERASE GLFT2"/>
    <property type="match status" value="1"/>
</dbReference>
<protein>
    <recommendedName>
        <fullName evidence="5">Glycosyltransferase 2-like domain-containing protein</fullName>
    </recommendedName>
</protein>
<reference evidence="6 7" key="1">
    <citation type="journal article" date="2016" name="Nat. Commun.">
        <title>Thousands of microbial genomes shed light on interconnected biogeochemical processes in an aquifer system.</title>
        <authorList>
            <person name="Anantharaman K."/>
            <person name="Brown C.T."/>
            <person name="Hug L.A."/>
            <person name="Sharon I."/>
            <person name="Castelle C.J."/>
            <person name="Probst A.J."/>
            <person name="Thomas B.C."/>
            <person name="Singh A."/>
            <person name="Wilkins M.J."/>
            <person name="Karaoz U."/>
            <person name="Brodie E.L."/>
            <person name="Williams K.H."/>
            <person name="Hubbard S.S."/>
            <person name="Banfield J.F."/>
        </authorList>
    </citation>
    <scope>NUCLEOTIDE SEQUENCE [LARGE SCALE GENOMIC DNA]</scope>
</reference>
<dbReference type="Pfam" id="PF00535">
    <property type="entry name" value="Glycos_transf_2"/>
    <property type="match status" value="1"/>
</dbReference>
<name>A0A1F5G3K5_9BACT</name>
<evidence type="ECO:0000313" key="6">
    <source>
        <dbReference type="EMBL" id="OGD86460.1"/>
    </source>
</evidence>
<gene>
    <name evidence="6" type="ORF">A2Z23_00655</name>
</gene>
<dbReference type="InterPro" id="IPR001173">
    <property type="entry name" value="Glyco_trans_2-like"/>
</dbReference>
<dbReference type="CDD" id="cd04186">
    <property type="entry name" value="GT_2_like_c"/>
    <property type="match status" value="1"/>
</dbReference>
<organism evidence="6 7">
    <name type="scientific">Candidatus Curtissbacteria bacterium RBG_16_39_7</name>
    <dbReference type="NCBI Taxonomy" id="1797707"/>
    <lineage>
        <taxon>Bacteria</taxon>
        <taxon>Candidatus Curtissiibacteriota</taxon>
    </lineage>
</organism>
<keyword evidence="4" id="KW-0472">Membrane</keyword>
<keyword evidence="3" id="KW-0808">Transferase</keyword>
<keyword evidence="4" id="KW-0812">Transmembrane</keyword>
<evidence type="ECO:0000256" key="3">
    <source>
        <dbReference type="ARBA" id="ARBA00022679"/>
    </source>
</evidence>
<keyword evidence="2" id="KW-0328">Glycosyltransferase</keyword>
<comment type="caution">
    <text evidence="6">The sequence shown here is derived from an EMBL/GenBank/DDBJ whole genome shotgun (WGS) entry which is preliminary data.</text>
</comment>
<accession>A0A1F5G3K5</accession>
<dbReference type="Proteomes" id="UP000176628">
    <property type="component" value="Unassembled WGS sequence"/>
</dbReference>
<comment type="similarity">
    <text evidence="1">Belongs to the glycosyltransferase 2 family.</text>
</comment>
<dbReference type="EMBL" id="MFAV01000019">
    <property type="protein sequence ID" value="OGD86460.1"/>
    <property type="molecule type" value="Genomic_DNA"/>
</dbReference>
<dbReference type="PANTHER" id="PTHR43179">
    <property type="entry name" value="RHAMNOSYLTRANSFERASE WBBL"/>
    <property type="match status" value="1"/>
</dbReference>
<keyword evidence="4" id="KW-1133">Transmembrane helix</keyword>
<dbReference type="Gene3D" id="3.90.550.10">
    <property type="entry name" value="Spore Coat Polysaccharide Biosynthesis Protein SpsA, Chain A"/>
    <property type="match status" value="1"/>
</dbReference>
<evidence type="ECO:0000256" key="1">
    <source>
        <dbReference type="ARBA" id="ARBA00006739"/>
    </source>
</evidence>
<feature type="domain" description="Glycosyltransferase 2-like" evidence="5">
    <location>
        <begin position="8"/>
        <end position="131"/>
    </location>
</feature>